<feature type="compositionally biased region" description="Basic and acidic residues" evidence="1">
    <location>
        <begin position="2539"/>
        <end position="2550"/>
    </location>
</feature>
<feature type="compositionally biased region" description="Polar residues" evidence="1">
    <location>
        <begin position="1471"/>
        <end position="1486"/>
    </location>
</feature>
<feature type="non-terminal residue" evidence="2">
    <location>
        <position position="3357"/>
    </location>
</feature>
<feature type="region of interest" description="Disordered" evidence="1">
    <location>
        <begin position="525"/>
        <end position="544"/>
    </location>
</feature>
<feature type="compositionally biased region" description="Low complexity" evidence="1">
    <location>
        <begin position="698"/>
        <end position="709"/>
    </location>
</feature>
<feature type="region of interest" description="Disordered" evidence="1">
    <location>
        <begin position="2867"/>
        <end position="2970"/>
    </location>
</feature>
<feature type="compositionally biased region" description="Polar residues" evidence="1">
    <location>
        <begin position="2925"/>
        <end position="2948"/>
    </location>
</feature>
<feature type="compositionally biased region" description="Low complexity" evidence="1">
    <location>
        <begin position="339"/>
        <end position="348"/>
    </location>
</feature>
<evidence type="ECO:0000256" key="1">
    <source>
        <dbReference type="SAM" id="MobiDB-lite"/>
    </source>
</evidence>
<proteinExistence type="predicted"/>
<protein>
    <submittedName>
        <fullName evidence="2">Uncharacterized protein</fullName>
    </submittedName>
</protein>
<dbReference type="EMBL" id="CAJNOE010000978">
    <property type="protein sequence ID" value="CAF1368778.1"/>
    <property type="molecule type" value="Genomic_DNA"/>
</dbReference>
<evidence type="ECO:0000313" key="3">
    <source>
        <dbReference type="Proteomes" id="UP000663860"/>
    </source>
</evidence>
<feature type="region of interest" description="Disordered" evidence="1">
    <location>
        <begin position="2752"/>
        <end position="2772"/>
    </location>
</feature>
<feature type="compositionally biased region" description="Polar residues" evidence="1">
    <location>
        <begin position="247"/>
        <end position="266"/>
    </location>
</feature>
<feature type="compositionally biased region" description="Polar residues" evidence="1">
    <location>
        <begin position="3102"/>
        <end position="3113"/>
    </location>
</feature>
<feature type="region of interest" description="Disordered" evidence="1">
    <location>
        <begin position="242"/>
        <end position="297"/>
    </location>
</feature>
<feature type="compositionally biased region" description="Polar residues" evidence="1">
    <location>
        <begin position="1218"/>
        <end position="1229"/>
    </location>
</feature>
<feature type="compositionally biased region" description="Low complexity" evidence="1">
    <location>
        <begin position="2898"/>
        <end position="2909"/>
    </location>
</feature>
<name>A0A815IIJ4_9BILA</name>
<feature type="compositionally biased region" description="Polar residues" evidence="1">
    <location>
        <begin position="2329"/>
        <end position="2346"/>
    </location>
</feature>
<feature type="region of interest" description="Disordered" evidence="1">
    <location>
        <begin position="1528"/>
        <end position="1567"/>
    </location>
</feature>
<sequence>MNDENHDISSTQTKLQLESVDNQSSIISSESTDKTNVSQDIPLTSSAEISVKENLPTDGKYASVSILDEPRRHTISYSRPSKYNGSIKNQSNNDMHNTKHDLAYLLGSDNDHMKTKNLNPDAPDFKPTDFKPRNPSDFFVLAHTKRRATHTDSYDDRHPRTRNHSETQQRRESLTSIKPLLSIVPQYIPPHRHSWNPPEPLLSISRSRSQPSDYSTATSDSRRSSLIYSPLMEQVITLDDDDDENHFSFNQQQHKQVPNRPRTNSGRALLHLPNQSTYSRQRSHSGPEPSLQAPPSHLKGIHSLTRIMIDLLRLIKPISEQSKQDYESILLTNLDSNSSIQQSSQSEEQGNKTSEVEGDFIDENKSTTPSSSLRLPVDDTAGVLNEDKNSSTNFNDNEPEHKLPLISFNRNENKIASIHSTPDEPFNENTNEKKIKESISTSIIEPSTEEEEDEEDEEEKSSNRSRHMAKKADDEEQHRQQQQQQHQQSNSTISSEYSTGSSKYFDSISVQKKELSKKSTEIVEEQQMNSQPLMKNEGCSNNRPSSMNILHSNIDDGLMREKQREKENLPIEHENCVREKNEQNDEQMCTINLKDGKNDKEIKSSYFMRSNTGDNNECTKNSDAIDEKIPSQNDFSSFTTIPTSSDINYAEHELKQNNNVFKEKDVLDYPLIMNVKHNYVPSLIIPTVNKTTSMSPASSNTITSTNNNNKWDEQDVEAMLSSDERAAMTTANVDDGGENRRDREKGEREKREDNIKRTLTSTTTREEEKTEERERARQANKNTDSVTSFTSEQHSCPSVVRLSVDDSMANRVSASYTRNNPNQNTSSSNNRSSRSTLTTHTYASTNTYNTEPTYTTTRISGDPRTLHSYYLTSSNYRPPSTSPVNSLTRRHHYEHEPSYPSISRYRTPSSSSPYRKTHYLDDSDEEIINEEILEITDLNHYPTLIERWGDDTKTIVRQEGELKIEDFVEFEETEPTVVEEILYELVYSGDNLKTCRQIHRSRSESRNFRRIKKRRTKRKLHQNDDSSYITSQATSRDTSGTRSPYYQDNQYSPERSITPTQSTLSTSWQSTGFLSPNKLSLDIPIRDRTDENNYVNNIRVNESQPYLSHSQIQQYPPTTRIRNNNNQYETLKIDSNDKQTTELVDEMRYLSNQIDTLITADDDSLIETDKYTPIISEKKGITKIKLTPTIDEETPENFITQRNLNEIKDTNELFPVQRNENLLTTTQTTDNKEQSRINIIEQTSLQKEISRKQSSSLDNEKQINETISSSKFDESEKDDEEHSSTTGPTVQEFEKDEQTTGKDTDEDASFSESEQISLNSSKSDRQKQSYYTRQISDESLPLSSTPTNIEQIQRKSISKAQELLINELDELESELKSLDPQRTQSSTLSDHEELEVEENLPDTEHRHTTDDLQSSIPEYHDRSEPTDEEGLSTSETDEDLRSFLNSLTAHLMPGLPMTSYEDETEDELSFMSETKSSEEPSSYEDQLGHTNVHQTIQEVTEEFSESDDHVDHFETKTEDQTAFDILDSEHDNEEKSSSIVDTIDSTVSNSQKSTTEETPESTDSLTNVTEQIRTEITKKFPDQNNQERISRISVVTTDKTSPTILQSKQITSEDTHDIIEKLPSNIDSLTRIYNQIKSQPVQSSFKEQKITTDTHTYSQPSIEQEQDKLTSVDFNNENTQPITTSTLHETIERRKSINRQPSSELHSTAISGEQVPSDSLVDIVRQINTIPQITRLPFTDNKTETTQIIEQEFENPSTDSRLEIVQTIESIPNEPVTKHEEQQVVQTTDIKDVLPEITQEVETPLASQLPSDYITTESIISADKQDENLTTHDNIDTQHILSDVPFNQTAALTKTEKHVNDELISEHVPAITQIAEQITSENRRLSDVDKVEEVEAERLSSNALTEVVHEILTTPTTVYRPTSEDKTHTLIESEVHSFPSTPVITLEEKTLQKTNEPEITPDNKEQLTATITTTTTESELEKTKEIDEHYQEKPSIENLTRIIHEQSRKLDTDAQPDTYSILKTIETATHVITPDDYKKETEHISTSISEDEVSAISPTLTTVRQPSFDVQEAEKSSTQTFTESISSITTTTPDDQVTHVSGIETTSTIKTLDEEPVEDTTKDIQPEQLSSQALTETMREILATSRSTHIPATHISTESSAKISEDQMKEIEADHVSSEAITQAVREILAAPQPRRSLPVDSTTKTTTEVTTEEALKPTEQLFTSVSEAQTHPQEELQQDVEQHERSSTVQRKYFTKVIPETQTEDEIKQTEAEHLSVNALTEAVRDILTTSHISQKPTTKVAEEKLQQPATELSSSIFTKIISTQEEQLPQQDTIKLASQTSSTDETVKETAAEERERSAQDKMKEAEAEHISSEAIIEAVRDILATPLNKHQQPADVKVEQQTDTIQEAPMKSAEELSTSSFEQHISKEQEKEQKPVTHDEQHERETVKEISPIAETVEETTTEDQMKKAQAHAEHVSSEAITEAVREILATPLTKHERRPVAAVEESILRKEIEQDENEPVNEVSRVVETVEETTTEEREPSTEDRIKEAEAEYVSSEAITQAVREILATPHTQHERRPVAAVEETTQEIQEVPAQESEERSTSRSEEQITKAEEEPVLRTDIEHDERQTVKEISPVVETITEEREVPTEDTVKEADRISSEALTEAVRDILAAPLTKRERQPIATVEEKTKKIQELPSIGSDLSYTSISEQLITKAEKEPVLRTDFKQDERQTVKEISPIVETVEETITEEQRTSEDTTQEVEAEHLSSEALTEAVRLILATPLTIHLPSVDAKTETTKENEEPLTAVSIEDTQKIDSVSDEPVLEKPTIITHTVKETTTENEEVLPSSDSLVEIAHQVFASPAKSAHTKEVSKQERSTIQSQSSESIEEESSTSKSTSSDSDQIPLRSTSTDINEEQNEESFLQDSTSSSENKTVSDESQSSFRPLISSTSASVSEDESFNDDNNQSLSTSLYATIKSIVNGAIDDACNSLEQSISLQSDNQPVISVPIIYDSTIRDDSELTPTKDTTSELYNDYYSTSGLTNIVNSIVNLPNKTSSELSAPHEDNEIILSSKPDFDDQLDITELSNIIDTATKLLNTPTSTPEQSEVSEPISPHRASAVHSSLITDDQDNINADDHPPIFFVPQASTPTGKTFRDLYEHRYFAPETDEESSTYFAPLDREESVQSATPTTSEEKRIVPDLPLAYYELLEQRHTLMSPQQSTDNEKLETTTPSLTTWTTVQPMTGYEKIEKKQEISEINLDDNSYEYARRFDLESPSIISNLPTREYRQVFGIPDDIVNAVDDITYHIDQVLSKESDDKQQPITSDEAETLSFTSDEKSEIEEISPISDNVK</sequence>
<feature type="region of interest" description="Disordered" evidence="1">
    <location>
        <begin position="3317"/>
        <end position="3357"/>
    </location>
</feature>
<feature type="compositionally biased region" description="Basic and acidic residues" evidence="1">
    <location>
        <begin position="149"/>
        <end position="173"/>
    </location>
</feature>
<feature type="compositionally biased region" description="Polar residues" evidence="1">
    <location>
        <begin position="1310"/>
        <end position="1321"/>
    </location>
</feature>
<feature type="region of interest" description="Disordered" evidence="1">
    <location>
        <begin position="2412"/>
        <end position="2482"/>
    </location>
</feature>
<feature type="compositionally biased region" description="Basic and acidic residues" evidence="1">
    <location>
        <begin position="1292"/>
        <end position="1303"/>
    </location>
</feature>
<reference evidence="2" key="1">
    <citation type="submission" date="2021-02" db="EMBL/GenBank/DDBJ databases">
        <authorList>
            <person name="Nowell W R."/>
        </authorList>
    </citation>
    <scope>NUCLEOTIDE SEQUENCE</scope>
</reference>
<feature type="compositionally biased region" description="Low complexity" evidence="1">
    <location>
        <begin position="480"/>
        <end position="500"/>
    </location>
</feature>
<feature type="region of interest" description="Disordered" evidence="1">
    <location>
        <begin position="1453"/>
        <end position="1486"/>
    </location>
</feature>
<feature type="compositionally biased region" description="Basic and acidic residues" evidence="1">
    <location>
        <begin position="2427"/>
        <end position="2451"/>
    </location>
</feature>
<feature type="compositionally biased region" description="Polar residues" evidence="1">
    <location>
        <begin position="204"/>
        <end position="226"/>
    </location>
</feature>
<feature type="compositionally biased region" description="Polar residues" evidence="1">
    <location>
        <begin position="1025"/>
        <end position="1057"/>
    </location>
</feature>
<feature type="region of interest" description="Disordered" evidence="1">
    <location>
        <begin position="144"/>
        <end position="226"/>
    </location>
</feature>
<feature type="region of interest" description="Disordered" evidence="1">
    <location>
        <begin position="2227"/>
        <end position="2249"/>
    </location>
</feature>
<feature type="region of interest" description="Disordered" evidence="1">
    <location>
        <begin position="691"/>
        <end position="801"/>
    </location>
</feature>
<feature type="region of interest" description="Disordered" evidence="1">
    <location>
        <begin position="2329"/>
        <end position="2372"/>
    </location>
</feature>
<gene>
    <name evidence="2" type="ORF">IZO911_LOCUS37740</name>
</gene>
<feature type="compositionally biased region" description="Basic and acidic residues" evidence="1">
    <location>
        <begin position="2872"/>
        <end position="2881"/>
    </location>
</feature>
<evidence type="ECO:0000313" key="2">
    <source>
        <dbReference type="EMBL" id="CAF1368778.1"/>
    </source>
</evidence>
<feature type="compositionally biased region" description="Polar residues" evidence="1">
    <location>
        <begin position="1537"/>
        <end position="1552"/>
    </location>
</feature>
<accession>A0A815IIJ4</accession>
<feature type="compositionally biased region" description="Basic residues" evidence="1">
    <location>
        <begin position="1008"/>
        <end position="1020"/>
    </location>
</feature>
<feature type="region of interest" description="Disordered" evidence="1">
    <location>
        <begin position="2573"/>
        <end position="2636"/>
    </location>
</feature>
<feature type="region of interest" description="Disordered" evidence="1">
    <location>
        <begin position="1375"/>
        <end position="1440"/>
    </location>
</feature>
<feature type="region of interest" description="Disordered" evidence="1">
    <location>
        <begin position="2194"/>
        <end position="2213"/>
    </location>
</feature>
<feature type="compositionally biased region" description="Polar residues" evidence="1">
    <location>
        <begin position="1236"/>
        <end position="1257"/>
    </location>
</feature>
<feature type="compositionally biased region" description="Low complexity" evidence="1">
    <location>
        <begin position="817"/>
        <end position="857"/>
    </location>
</feature>
<feature type="compositionally biased region" description="Polar residues" evidence="1">
    <location>
        <begin position="8"/>
        <end position="40"/>
    </location>
</feature>
<organism evidence="2 3">
    <name type="scientific">Adineta steineri</name>
    <dbReference type="NCBI Taxonomy" id="433720"/>
    <lineage>
        <taxon>Eukaryota</taxon>
        <taxon>Metazoa</taxon>
        <taxon>Spiralia</taxon>
        <taxon>Gnathifera</taxon>
        <taxon>Rotifera</taxon>
        <taxon>Eurotatoria</taxon>
        <taxon>Bdelloidea</taxon>
        <taxon>Adinetida</taxon>
        <taxon>Adinetidae</taxon>
        <taxon>Adineta</taxon>
    </lineage>
</organism>
<feature type="compositionally biased region" description="Polar residues" evidence="1">
    <location>
        <begin position="779"/>
        <end position="796"/>
    </location>
</feature>
<comment type="caution">
    <text evidence="2">The sequence shown here is derived from an EMBL/GenBank/DDBJ whole genome shotgun (WGS) entry which is preliminary data.</text>
</comment>
<feature type="region of interest" description="Disordered" evidence="1">
    <location>
        <begin position="3102"/>
        <end position="3127"/>
    </location>
</feature>
<feature type="compositionally biased region" description="Polar residues" evidence="1">
    <location>
        <begin position="870"/>
        <end position="887"/>
    </location>
</feature>
<feature type="region of interest" description="Disordered" evidence="1">
    <location>
        <begin position="76"/>
        <end position="95"/>
    </location>
</feature>
<feature type="compositionally biased region" description="Acidic residues" evidence="1">
    <location>
        <begin position="1392"/>
        <end position="1401"/>
    </location>
</feature>
<feature type="compositionally biased region" description="Basic and acidic residues" evidence="1">
    <location>
        <begin position="2601"/>
        <end position="2634"/>
    </location>
</feature>
<feature type="compositionally biased region" description="Basic and acidic residues" evidence="1">
    <location>
        <begin position="764"/>
        <end position="777"/>
    </location>
</feature>
<feature type="compositionally biased region" description="Low complexity" evidence="1">
    <location>
        <begin position="1058"/>
        <end position="1069"/>
    </location>
</feature>
<feature type="region of interest" description="Disordered" evidence="1">
    <location>
        <begin position="418"/>
        <end position="500"/>
    </location>
</feature>
<feature type="compositionally biased region" description="Basic and acidic residues" evidence="1">
    <location>
        <begin position="470"/>
        <end position="479"/>
    </location>
</feature>
<feature type="region of interest" description="Disordered" evidence="1">
    <location>
        <begin position="339"/>
        <end position="401"/>
    </location>
</feature>
<feature type="compositionally biased region" description="Polar residues" evidence="1">
    <location>
        <begin position="526"/>
        <end position="544"/>
    </location>
</feature>
<feature type="compositionally biased region" description="Basic and acidic residues" evidence="1">
    <location>
        <begin position="2467"/>
        <end position="2480"/>
    </location>
</feature>
<feature type="compositionally biased region" description="Basic and acidic residues" evidence="1">
    <location>
        <begin position="2347"/>
        <end position="2372"/>
    </location>
</feature>
<feature type="region of interest" description="Disordered" evidence="1">
    <location>
        <begin position="2517"/>
        <end position="2550"/>
    </location>
</feature>
<feature type="region of interest" description="Disordered" evidence="1">
    <location>
        <begin position="1"/>
        <end position="40"/>
    </location>
</feature>
<dbReference type="Proteomes" id="UP000663860">
    <property type="component" value="Unassembled WGS sequence"/>
</dbReference>
<feature type="compositionally biased region" description="Basic and acidic residues" evidence="1">
    <location>
        <begin position="737"/>
        <end position="756"/>
    </location>
</feature>
<feature type="compositionally biased region" description="Acidic residues" evidence="1">
    <location>
        <begin position="1426"/>
        <end position="1438"/>
    </location>
</feature>
<feature type="region of interest" description="Disordered" evidence="1">
    <location>
        <begin position="1003"/>
        <end position="1069"/>
    </location>
</feature>
<feature type="compositionally biased region" description="Acidic residues" evidence="1">
    <location>
        <begin position="447"/>
        <end position="459"/>
    </location>
</feature>
<feature type="region of interest" description="Disordered" evidence="1">
    <location>
        <begin position="1218"/>
        <end position="1347"/>
    </location>
</feature>
<feature type="compositionally biased region" description="Low complexity" evidence="1">
    <location>
        <begin position="898"/>
        <end position="914"/>
    </location>
</feature>
<feature type="region of interest" description="Disordered" evidence="1">
    <location>
        <begin position="814"/>
        <end position="914"/>
    </location>
</feature>